<organism evidence="1 2">
    <name type="scientific">Pyrenophora tritici-repentis (strain Pt-1C-BFP)</name>
    <name type="common">Wheat tan spot fungus</name>
    <name type="synonym">Drechslera tritici-repentis</name>
    <dbReference type="NCBI Taxonomy" id="426418"/>
    <lineage>
        <taxon>Eukaryota</taxon>
        <taxon>Fungi</taxon>
        <taxon>Dikarya</taxon>
        <taxon>Ascomycota</taxon>
        <taxon>Pezizomycotina</taxon>
        <taxon>Dothideomycetes</taxon>
        <taxon>Pleosporomycetidae</taxon>
        <taxon>Pleosporales</taxon>
        <taxon>Pleosporineae</taxon>
        <taxon>Pleosporaceae</taxon>
        <taxon>Pyrenophora</taxon>
    </lineage>
</organism>
<dbReference type="Proteomes" id="UP000001471">
    <property type="component" value="Unassembled WGS sequence"/>
</dbReference>
<dbReference type="EMBL" id="DS231622">
    <property type="protein sequence ID" value="EDU50953.1"/>
    <property type="molecule type" value="Genomic_DNA"/>
</dbReference>
<evidence type="ECO:0000313" key="1">
    <source>
        <dbReference type="EMBL" id="EDU50953.1"/>
    </source>
</evidence>
<dbReference type="AlphaFoldDB" id="B2WDH5"/>
<accession>B2WDH5</accession>
<gene>
    <name evidence="1" type="ORF">PTRG_08034</name>
</gene>
<reference evidence="2" key="1">
    <citation type="journal article" date="2013" name="G3 (Bethesda)">
        <title>Comparative genomics of a plant-pathogenic fungus, Pyrenophora tritici-repentis, reveals transduplication and the impact of repeat elements on pathogenicity and population divergence.</title>
        <authorList>
            <person name="Manning V.A."/>
            <person name="Pandelova I."/>
            <person name="Dhillon B."/>
            <person name="Wilhelm L.J."/>
            <person name="Goodwin S.B."/>
            <person name="Berlin A.M."/>
            <person name="Figueroa M."/>
            <person name="Freitag M."/>
            <person name="Hane J.K."/>
            <person name="Henrissat B."/>
            <person name="Holman W.H."/>
            <person name="Kodira C.D."/>
            <person name="Martin J."/>
            <person name="Oliver R.P."/>
            <person name="Robbertse B."/>
            <person name="Schackwitz W."/>
            <person name="Schwartz D.C."/>
            <person name="Spatafora J.W."/>
            <person name="Turgeon B.G."/>
            <person name="Yandava C."/>
            <person name="Young S."/>
            <person name="Zhou S."/>
            <person name="Zeng Q."/>
            <person name="Grigoriev I.V."/>
            <person name="Ma L.-J."/>
            <person name="Ciuffetti L.M."/>
        </authorList>
    </citation>
    <scope>NUCLEOTIDE SEQUENCE [LARGE SCALE GENOMIC DNA]</scope>
    <source>
        <strain evidence="2">Pt-1C-BFP</strain>
    </source>
</reference>
<name>B2WDH5_PYRTR</name>
<protein>
    <submittedName>
        <fullName evidence="1">Uncharacterized protein</fullName>
    </submittedName>
</protein>
<sequence>MSYLDGGGIARGLTVAGARLQLPVMHRRPMEPDSRSVDGVKADKAHMEASSLRTLITGVDLLQSRNTARPK</sequence>
<evidence type="ECO:0000313" key="2">
    <source>
        <dbReference type="Proteomes" id="UP000001471"/>
    </source>
</evidence>
<dbReference type="HOGENOM" id="CLU_2741294_0_0_1"/>
<proteinExistence type="predicted"/>
<dbReference type="InParanoid" id="B2WDH5"/>